<dbReference type="PANTHER" id="PTHR43782:SF3">
    <property type="entry name" value="ARGINASE"/>
    <property type="match status" value="1"/>
</dbReference>
<name>A0A9P4USR7_9PLEO</name>
<gene>
    <name evidence="5" type="ORF">EJ04DRAFT_506361</name>
</gene>
<evidence type="ECO:0000256" key="2">
    <source>
        <dbReference type="ARBA" id="ARBA00022801"/>
    </source>
</evidence>
<comment type="similarity">
    <text evidence="4">Belongs to the arginase family.</text>
</comment>
<comment type="caution">
    <text evidence="5">The sequence shown here is derived from an EMBL/GenBank/DDBJ whole genome shotgun (WGS) entry which is preliminary data.</text>
</comment>
<reference evidence="5" key="1">
    <citation type="journal article" date="2020" name="Stud. Mycol.">
        <title>101 Dothideomycetes genomes: a test case for predicting lifestyles and emergence of pathogens.</title>
        <authorList>
            <person name="Haridas S."/>
            <person name="Albert R."/>
            <person name="Binder M."/>
            <person name="Bloem J."/>
            <person name="Labutti K."/>
            <person name="Salamov A."/>
            <person name="Andreopoulos B."/>
            <person name="Baker S."/>
            <person name="Barry K."/>
            <person name="Bills G."/>
            <person name="Bluhm B."/>
            <person name="Cannon C."/>
            <person name="Castanera R."/>
            <person name="Culley D."/>
            <person name="Daum C."/>
            <person name="Ezra D."/>
            <person name="Gonzalez J."/>
            <person name="Henrissat B."/>
            <person name="Kuo A."/>
            <person name="Liang C."/>
            <person name="Lipzen A."/>
            <person name="Lutzoni F."/>
            <person name="Magnuson J."/>
            <person name="Mondo S."/>
            <person name="Nolan M."/>
            <person name="Ohm R."/>
            <person name="Pangilinan J."/>
            <person name="Park H.-J."/>
            <person name="Ramirez L."/>
            <person name="Alfaro M."/>
            <person name="Sun H."/>
            <person name="Tritt A."/>
            <person name="Yoshinaga Y."/>
            <person name="Zwiers L.-H."/>
            <person name="Turgeon B."/>
            <person name="Goodwin S."/>
            <person name="Spatafora J."/>
            <person name="Crous P."/>
            <person name="Grigoriev I."/>
        </authorList>
    </citation>
    <scope>NUCLEOTIDE SEQUENCE</scope>
    <source>
        <strain evidence="5">CBS 125425</strain>
    </source>
</reference>
<dbReference type="Proteomes" id="UP000799444">
    <property type="component" value="Unassembled WGS sequence"/>
</dbReference>
<evidence type="ECO:0000256" key="3">
    <source>
        <dbReference type="ARBA" id="ARBA00023211"/>
    </source>
</evidence>
<dbReference type="OrthoDB" id="9992747at2759"/>
<evidence type="ECO:0000313" key="5">
    <source>
        <dbReference type="EMBL" id="KAF2727032.1"/>
    </source>
</evidence>
<dbReference type="GO" id="GO:0004053">
    <property type="term" value="F:arginase activity"/>
    <property type="evidence" value="ECO:0007669"/>
    <property type="project" value="TreeGrafter"/>
</dbReference>
<keyword evidence="1" id="KW-0479">Metal-binding</keyword>
<dbReference type="PANTHER" id="PTHR43782">
    <property type="entry name" value="ARGINASE"/>
    <property type="match status" value="1"/>
</dbReference>
<keyword evidence="3" id="KW-0464">Manganese</keyword>
<dbReference type="InterPro" id="IPR023696">
    <property type="entry name" value="Ureohydrolase_dom_sf"/>
</dbReference>
<accession>A0A9P4USR7</accession>
<keyword evidence="6" id="KW-1185">Reference proteome</keyword>
<dbReference type="InterPro" id="IPR006035">
    <property type="entry name" value="Ureohydrolase"/>
</dbReference>
<dbReference type="PROSITE" id="PS51409">
    <property type="entry name" value="ARGINASE_2"/>
    <property type="match status" value="1"/>
</dbReference>
<dbReference type="GO" id="GO:0030145">
    <property type="term" value="F:manganese ion binding"/>
    <property type="evidence" value="ECO:0007669"/>
    <property type="project" value="TreeGrafter"/>
</dbReference>
<evidence type="ECO:0000256" key="1">
    <source>
        <dbReference type="ARBA" id="ARBA00022723"/>
    </source>
</evidence>
<dbReference type="Pfam" id="PF00491">
    <property type="entry name" value="Arginase"/>
    <property type="match status" value="1"/>
</dbReference>
<proteinExistence type="inferred from homology"/>
<protein>
    <submittedName>
        <fullName evidence="5">Arginase/deacetylase</fullName>
    </submittedName>
</protein>
<evidence type="ECO:0000256" key="4">
    <source>
        <dbReference type="PROSITE-ProRule" id="PRU00742"/>
    </source>
</evidence>
<organism evidence="5 6">
    <name type="scientific">Polyplosphaeria fusca</name>
    <dbReference type="NCBI Taxonomy" id="682080"/>
    <lineage>
        <taxon>Eukaryota</taxon>
        <taxon>Fungi</taxon>
        <taxon>Dikarya</taxon>
        <taxon>Ascomycota</taxon>
        <taxon>Pezizomycotina</taxon>
        <taxon>Dothideomycetes</taxon>
        <taxon>Pleosporomycetidae</taxon>
        <taxon>Pleosporales</taxon>
        <taxon>Tetraplosphaeriaceae</taxon>
        <taxon>Polyplosphaeria</taxon>
    </lineage>
</organism>
<dbReference type="EMBL" id="ML996361">
    <property type="protein sequence ID" value="KAF2727032.1"/>
    <property type="molecule type" value="Genomic_DNA"/>
</dbReference>
<dbReference type="GO" id="GO:0005737">
    <property type="term" value="C:cytoplasm"/>
    <property type="evidence" value="ECO:0007669"/>
    <property type="project" value="TreeGrafter"/>
</dbReference>
<dbReference type="SUPFAM" id="SSF52768">
    <property type="entry name" value="Arginase/deacetylase"/>
    <property type="match status" value="1"/>
</dbReference>
<evidence type="ECO:0000313" key="6">
    <source>
        <dbReference type="Proteomes" id="UP000799444"/>
    </source>
</evidence>
<dbReference type="AlphaFoldDB" id="A0A9P4USR7"/>
<keyword evidence="2" id="KW-0378">Hydrolase</keyword>
<sequence>MAQKAINIINVSSDVGSIYAGKSRAPAAFKATGLQEKLKAGGSHVTESHAFRDSSIGWAASTRSPNGARNESRTVEACHQVCDAVAAALGNEPAFPFQLILSGECLLAGTSKSVGIVYMDADCDLYTPAEPGASGNIAGMTLTHMTMRDGALQSMKTFCRPDGSGVVDNSNIVLFGLNANSEANTRTHLGYLFDNNFRVVTSHAVQGAPQKNAQAALQWLEERVDYIVIHLDVDVIDPGEFPLCNVPNWTGLGFEETMAALKVFLKSEKTVALSVAEVNPDHDPQLEMTGRLVDQIVNGLR</sequence>
<dbReference type="Gene3D" id="3.40.800.10">
    <property type="entry name" value="Ureohydrolase domain"/>
    <property type="match status" value="1"/>
</dbReference>